<reference evidence="10 11" key="1">
    <citation type="journal article" date="2016" name="Nat. Commun.">
        <title>Thousands of microbial genomes shed light on interconnected biogeochemical processes in an aquifer system.</title>
        <authorList>
            <person name="Anantharaman K."/>
            <person name="Brown C.T."/>
            <person name="Hug L.A."/>
            <person name="Sharon I."/>
            <person name="Castelle C.J."/>
            <person name="Probst A.J."/>
            <person name="Thomas B.C."/>
            <person name="Singh A."/>
            <person name="Wilkins M.J."/>
            <person name="Karaoz U."/>
            <person name="Brodie E.L."/>
            <person name="Williams K.H."/>
            <person name="Hubbard S.S."/>
            <person name="Banfield J.F."/>
        </authorList>
    </citation>
    <scope>NUCLEOTIDE SEQUENCE [LARGE SCALE GENOMIC DNA]</scope>
</reference>
<feature type="transmembrane region" description="Helical" evidence="8">
    <location>
        <begin position="376"/>
        <end position="396"/>
    </location>
</feature>
<dbReference type="PANTHER" id="PTHR30012">
    <property type="entry name" value="GENERAL SECRETION PATHWAY PROTEIN"/>
    <property type="match status" value="1"/>
</dbReference>
<dbReference type="InterPro" id="IPR003004">
    <property type="entry name" value="GspF/PilC"/>
</dbReference>
<evidence type="ECO:0000256" key="4">
    <source>
        <dbReference type="ARBA" id="ARBA00022519"/>
    </source>
</evidence>
<dbReference type="PRINTS" id="PR00812">
    <property type="entry name" value="BCTERIALGSPF"/>
</dbReference>
<feature type="domain" description="Type II secretion system protein GspF" evidence="9">
    <location>
        <begin position="68"/>
        <end position="191"/>
    </location>
</feature>
<dbReference type="Proteomes" id="UP000177942">
    <property type="component" value="Unassembled WGS sequence"/>
</dbReference>
<feature type="transmembrane region" description="Helical" evidence="8">
    <location>
        <begin position="168"/>
        <end position="190"/>
    </location>
</feature>
<dbReference type="AlphaFoldDB" id="A0A1G1ZKL7"/>
<evidence type="ECO:0000259" key="9">
    <source>
        <dbReference type="Pfam" id="PF00482"/>
    </source>
</evidence>
<gene>
    <name evidence="10" type="ORF">A3A16_00570</name>
</gene>
<dbReference type="GO" id="GO:0015628">
    <property type="term" value="P:protein secretion by the type II secretion system"/>
    <property type="evidence" value="ECO:0007669"/>
    <property type="project" value="TreeGrafter"/>
</dbReference>
<keyword evidence="5 8" id="KW-0812">Transmembrane</keyword>
<evidence type="ECO:0000313" key="11">
    <source>
        <dbReference type="Proteomes" id="UP000177942"/>
    </source>
</evidence>
<dbReference type="InterPro" id="IPR018076">
    <property type="entry name" value="T2SS_GspF_dom"/>
</dbReference>
<feature type="transmembrane region" description="Helical" evidence="8">
    <location>
        <begin position="221"/>
        <end position="240"/>
    </location>
</feature>
<keyword evidence="3" id="KW-1003">Cell membrane</keyword>
<keyword evidence="7 8" id="KW-0472">Membrane</keyword>
<name>A0A1G1ZKL7_9BACT</name>
<evidence type="ECO:0000256" key="6">
    <source>
        <dbReference type="ARBA" id="ARBA00022989"/>
    </source>
</evidence>
<comment type="caution">
    <text evidence="10">The sequence shown here is derived from an EMBL/GenBank/DDBJ whole genome shotgun (WGS) entry which is preliminary data.</text>
</comment>
<dbReference type="PANTHER" id="PTHR30012:SF0">
    <property type="entry name" value="TYPE II SECRETION SYSTEM PROTEIN F-RELATED"/>
    <property type="match status" value="1"/>
</dbReference>
<dbReference type="Pfam" id="PF00482">
    <property type="entry name" value="T2SSF"/>
    <property type="match status" value="2"/>
</dbReference>
<evidence type="ECO:0000256" key="3">
    <source>
        <dbReference type="ARBA" id="ARBA00022475"/>
    </source>
</evidence>
<evidence type="ECO:0000313" key="10">
    <source>
        <dbReference type="EMBL" id="OGY65173.1"/>
    </source>
</evidence>
<keyword evidence="6 8" id="KW-1133">Transmembrane helix</keyword>
<accession>A0A1G1ZKL7</accession>
<evidence type="ECO:0000256" key="5">
    <source>
        <dbReference type="ARBA" id="ARBA00022692"/>
    </source>
</evidence>
<dbReference type="GO" id="GO:0005886">
    <property type="term" value="C:plasma membrane"/>
    <property type="evidence" value="ECO:0007669"/>
    <property type="project" value="UniProtKB-SubCell"/>
</dbReference>
<dbReference type="Gene3D" id="1.20.81.30">
    <property type="entry name" value="Type II secretion system (T2SS), domain F"/>
    <property type="match status" value="2"/>
</dbReference>
<sequence length="402" mass="44385">MKYRYSARTKVGDLQVGFVEAVNRDAAANILISHDLFVLSLESAEASRWFGWILGFFRRVKKIDLMIFTRQFATMLEAKIPLGDSLKSLYAQTKNVALKETIFEISSDIDAGLSLSQSLSRHANIFSEFYINLVQASEVTGRIEEAVGFLADYLDKEISLLGRVRSALIYPVFVIGLFIVVVGVMVGTVFPQLLPIFEESAAELPLITSLLLNSGNFIADWWLAILVILAILITVLVDYFRTEEGRIIQDQLLINTPVVGGLFRKMYVARFAEAVSVLIKGGIPIAQAMEISSHTVGSFVYREALHEVAEAIRGGELLSQALSRDTNYFPPIVSQMVAVGERTGKLDEMFGRVAKFYTREVDATVGNLVELVQPTLMVVIGLGVGLLFAAVLLPIYNLAATF</sequence>
<evidence type="ECO:0000256" key="8">
    <source>
        <dbReference type="SAM" id="Phobius"/>
    </source>
</evidence>
<evidence type="ECO:0000256" key="1">
    <source>
        <dbReference type="ARBA" id="ARBA00004429"/>
    </source>
</evidence>
<comment type="subcellular location">
    <subcellularLocation>
        <location evidence="1">Cell inner membrane</location>
        <topology evidence="1">Multi-pass membrane protein</topology>
    </subcellularLocation>
</comment>
<dbReference type="STRING" id="1798407.A3A16_00570"/>
<evidence type="ECO:0000256" key="2">
    <source>
        <dbReference type="ARBA" id="ARBA00005745"/>
    </source>
</evidence>
<organism evidence="10 11">
    <name type="scientific">Candidatus Harrisonbacteria bacterium RIFCSPLOWO2_01_FULL_44_18</name>
    <dbReference type="NCBI Taxonomy" id="1798407"/>
    <lineage>
        <taxon>Bacteria</taxon>
        <taxon>Candidatus Harrisoniibacteriota</taxon>
    </lineage>
</organism>
<dbReference type="InterPro" id="IPR042094">
    <property type="entry name" value="T2SS_GspF_sf"/>
</dbReference>
<keyword evidence="4" id="KW-0997">Cell inner membrane</keyword>
<dbReference type="EMBL" id="MHJJ01000014">
    <property type="protein sequence ID" value="OGY65173.1"/>
    <property type="molecule type" value="Genomic_DNA"/>
</dbReference>
<evidence type="ECO:0000256" key="7">
    <source>
        <dbReference type="ARBA" id="ARBA00023136"/>
    </source>
</evidence>
<comment type="similarity">
    <text evidence="2">Belongs to the GSP F family.</text>
</comment>
<protein>
    <recommendedName>
        <fullName evidence="9">Type II secretion system protein GspF domain-containing protein</fullName>
    </recommendedName>
</protein>
<dbReference type="FunFam" id="1.20.81.30:FF:000001">
    <property type="entry name" value="Type II secretion system protein F"/>
    <property type="match status" value="2"/>
</dbReference>
<proteinExistence type="inferred from homology"/>
<feature type="domain" description="Type II secretion system protein GspF" evidence="9">
    <location>
        <begin position="271"/>
        <end position="394"/>
    </location>
</feature>